<evidence type="ECO:0000256" key="1">
    <source>
        <dbReference type="ARBA" id="ARBA00009104"/>
    </source>
</evidence>
<dbReference type="STRING" id="1841861.GCA_900157365_02478"/>
<organism evidence="8 9">
    <name type="scientific">Mycobacterium numidiamassiliense</name>
    <dbReference type="NCBI Taxonomy" id="1841861"/>
    <lineage>
        <taxon>Bacteria</taxon>
        <taxon>Bacillati</taxon>
        <taxon>Actinomycetota</taxon>
        <taxon>Actinomycetes</taxon>
        <taxon>Mycobacteriales</taxon>
        <taxon>Mycobacteriaceae</taxon>
        <taxon>Mycobacterium</taxon>
    </lineage>
</organism>
<gene>
    <name evidence="8" type="ORF">MNAB215_4158</name>
</gene>
<dbReference type="Gene3D" id="3.40.50.300">
    <property type="entry name" value="P-loop containing nucleotide triphosphate hydrolases"/>
    <property type="match status" value="1"/>
</dbReference>
<accession>A0A2U3PDW3</accession>
<evidence type="ECO:0000256" key="6">
    <source>
        <dbReference type="ARBA" id="ARBA00048178"/>
    </source>
</evidence>
<evidence type="ECO:0000256" key="3">
    <source>
        <dbReference type="ARBA" id="ARBA00022741"/>
    </source>
</evidence>
<evidence type="ECO:0000256" key="5">
    <source>
        <dbReference type="ARBA" id="ARBA00032897"/>
    </source>
</evidence>
<dbReference type="InterPro" id="IPR027417">
    <property type="entry name" value="P-loop_NTPase"/>
</dbReference>
<feature type="non-terminal residue" evidence="8">
    <location>
        <position position="1"/>
    </location>
</feature>
<keyword evidence="4" id="KW-0067">ATP-binding</keyword>
<comment type="similarity">
    <text evidence="1">Belongs to the zeta toxin family.</text>
</comment>
<dbReference type="AlphaFoldDB" id="A0A2U3PDW3"/>
<dbReference type="GO" id="GO:0005524">
    <property type="term" value="F:ATP binding"/>
    <property type="evidence" value="ECO:0007669"/>
    <property type="project" value="UniProtKB-KW"/>
</dbReference>
<dbReference type="InterPro" id="IPR010488">
    <property type="entry name" value="Zeta_toxin_domain"/>
</dbReference>
<sequence>VSAPQSNRRLRNRVHSQLTALHQGGQFAVPGSVERYLSDQLIDEIAYEYRGKCPDAPAHGRAAIITAGVPGAGKSVAIDMLATDHRRIDPDGIKDLILMRLDRAGLLDIRHNHVLADGKPVHPSELALWVHDASTEAANRVRAVSLRRGENFVMEGTLSWTPLIDSYVTDLASDDYERLTIVDVEVPFTLAVEQSKHRWWAAREAGRIVDDVELGGRFIAQAALEGFYTRQRRVSKCAVNARKLRSDANRARIETDLLIVSRTSTGKEYRAWLRPDGDIDPSQGAPLGAVCIKSGAILTNPTAIGTGVGRSRVYRS</sequence>
<keyword evidence="9" id="KW-1185">Reference proteome</keyword>
<dbReference type="EC" id="2.7.1.176" evidence="2"/>
<evidence type="ECO:0000256" key="4">
    <source>
        <dbReference type="ARBA" id="ARBA00022840"/>
    </source>
</evidence>
<evidence type="ECO:0000259" key="7">
    <source>
        <dbReference type="Pfam" id="PF06414"/>
    </source>
</evidence>
<dbReference type="Proteomes" id="UP000240424">
    <property type="component" value="Unassembled WGS sequence"/>
</dbReference>
<name>A0A2U3PDW3_9MYCO</name>
<feature type="domain" description="Zeta toxin" evidence="7">
    <location>
        <begin position="62"/>
        <end position="211"/>
    </location>
</feature>
<proteinExistence type="inferred from homology"/>
<dbReference type="Pfam" id="PF06414">
    <property type="entry name" value="Zeta_toxin"/>
    <property type="match status" value="1"/>
</dbReference>
<reference evidence="8 9" key="1">
    <citation type="submission" date="2017-01" db="EMBL/GenBank/DDBJ databases">
        <authorList>
            <consortium name="Urmite Genomes"/>
        </authorList>
    </citation>
    <scope>NUCLEOTIDE SEQUENCE [LARGE SCALE GENOMIC DNA]</scope>
    <source>
        <strain evidence="8 9">AB215</strain>
    </source>
</reference>
<protein>
    <recommendedName>
        <fullName evidence="5">UDP-N-acetylglucosamine kinase</fullName>
        <ecNumber evidence="2">2.7.1.176</ecNumber>
    </recommendedName>
    <alternativeName>
        <fullName evidence="5">UDP-N-acetylglucosamine kinase</fullName>
    </alternativeName>
</protein>
<dbReference type="GO" id="GO:0016301">
    <property type="term" value="F:kinase activity"/>
    <property type="evidence" value="ECO:0007669"/>
    <property type="project" value="InterPro"/>
</dbReference>
<comment type="catalytic activity">
    <reaction evidence="6">
        <text>UDP-N-acetyl-alpha-D-glucosamine + ATP = UDP-N-acetyl-alpha-D-glucosamine 3'-phosphate + ADP + H(+)</text>
        <dbReference type="Rhea" id="RHEA:32671"/>
        <dbReference type="ChEBI" id="CHEBI:15378"/>
        <dbReference type="ChEBI" id="CHEBI:30616"/>
        <dbReference type="ChEBI" id="CHEBI:57705"/>
        <dbReference type="ChEBI" id="CHEBI:64353"/>
        <dbReference type="ChEBI" id="CHEBI:456216"/>
        <dbReference type="EC" id="2.7.1.176"/>
    </reaction>
</comment>
<dbReference type="EMBL" id="FUEZ01000004">
    <property type="protein sequence ID" value="SPM41941.1"/>
    <property type="molecule type" value="Genomic_DNA"/>
</dbReference>
<keyword evidence="3" id="KW-0547">Nucleotide-binding</keyword>
<evidence type="ECO:0000313" key="9">
    <source>
        <dbReference type="Proteomes" id="UP000240424"/>
    </source>
</evidence>
<evidence type="ECO:0000313" key="8">
    <source>
        <dbReference type="EMBL" id="SPM41941.1"/>
    </source>
</evidence>
<evidence type="ECO:0000256" key="2">
    <source>
        <dbReference type="ARBA" id="ARBA00011963"/>
    </source>
</evidence>